<evidence type="ECO:0000256" key="3">
    <source>
        <dbReference type="ARBA" id="ARBA00011941"/>
    </source>
</evidence>
<dbReference type="GO" id="GO:0009113">
    <property type="term" value="P:purine nucleobase biosynthetic process"/>
    <property type="evidence" value="ECO:0007669"/>
    <property type="project" value="InterPro"/>
</dbReference>
<dbReference type="GO" id="GO:0046872">
    <property type="term" value="F:metal ion binding"/>
    <property type="evidence" value="ECO:0007669"/>
    <property type="project" value="UniProtKB-KW"/>
</dbReference>
<gene>
    <name evidence="13" type="ORF">HC235_08900</name>
</gene>
<comment type="cofactor">
    <cofactor evidence="11">
        <name>[4Fe-4S] cluster</name>
        <dbReference type="ChEBI" id="CHEBI:49883"/>
    </cofactor>
    <text evidence="11">Binds 1 [4Fe-4S] cluster per subunit.</text>
</comment>
<keyword evidence="10" id="KW-0460">Magnesium</keyword>
<keyword evidence="11" id="KW-0408">Iron</keyword>
<keyword evidence="4 8" id="KW-0328">Glycosyltransferase</keyword>
<feature type="domain" description="Glutamine amidotransferase type-2" evidence="12">
    <location>
        <begin position="2"/>
        <end position="207"/>
    </location>
</feature>
<evidence type="ECO:0000256" key="8">
    <source>
        <dbReference type="PIRNR" id="PIRNR000485"/>
    </source>
</evidence>
<dbReference type="InterPro" id="IPR029055">
    <property type="entry name" value="Ntn_hydrolases_N"/>
</dbReference>
<dbReference type="PANTHER" id="PTHR11907">
    <property type="entry name" value="AMIDOPHOSPHORIBOSYLTRANSFERASE"/>
    <property type="match status" value="1"/>
</dbReference>
<comment type="catalytic activity">
    <reaction evidence="8">
        <text>5-phospho-beta-D-ribosylamine + L-glutamate + diphosphate = 5-phospho-alpha-D-ribose 1-diphosphate + L-glutamine + H2O</text>
        <dbReference type="Rhea" id="RHEA:14905"/>
        <dbReference type="ChEBI" id="CHEBI:15377"/>
        <dbReference type="ChEBI" id="CHEBI:29985"/>
        <dbReference type="ChEBI" id="CHEBI:33019"/>
        <dbReference type="ChEBI" id="CHEBI:58017"/>
        <dbReference type="ChEBI" id="CHEBI:58359"/>
        <dbReference type="ChEBI" id="CHEBI:58681"/>
        <dbReference type="EC" id="2.4.2.14"/>
    </reaction>
</comment>
<dbReference type="GeneID" id="5055829"/>
<feature type="binding site" evidence="11">
    <location>
        <position position="204"/>
    </location>
    <ligand>
        <name>[4Fe-4S] cluster</name>
        <dbReference type="ChEBI" id="CHEBI:49883"/>
    </ligand>
</feature>
<dbReference type="SUPFAM" id="SSF56235">
    <property type="entry name" value="N-terminal nucleophile aminohydrolases (Ntn hydrolases)"/>
    <property type="match status" value="1"/>
</dbReference>
<dbReference type="RefSeq" id="WP_011901626.1">
    <property type="nucleotide sequence ID" value="NZ_JAAVJF010000004.1"/>
</dbReference>
<comment type="cofactor">
    <cofactor evidence="10">
        <name>Mg(2+)</name>
        <dbReference type="ChEBI" id="CHEBI:18420"/>
    </cofactor>
    <text evidence="10">Binds 1 Mg(2+) ion per subunit.</text>
</comment>
<keyword evidence="10" id="KW-0479">Metal-binding</keyword>
<name>A0A7L4PBG9_9CREN</name>
<evidence type="ECO:0000313" key="13">
    <source>
        <dbReference type="EMBL" id="NYR16043.1"/>
    </source>
</evidence>
<evidence type="ECO:0000256" key="1">
    <source>
        <dbReference type="ARBA" id="ARBA00005209"/>
    </source>
</evidence>
<evidence type="ECO:0000256" key="4">
    <source>
        <dbReference type="ARBA" id="ARBA00022676"/>
    </source>
</evidence>
<dbReference type="Pfam" id="PF13522">
    <property type="entry name" value="GATase_6"/>
    <property type="match status" value="1"/>
</dbReference>
<comment type="similarity">
    <text evidence="2 8">In the C-terminal section; belongs to the purine/pyrimidine phosphoribosyltransferase family.</text>
</comment>
<evidence type="ECO:0000313" key="14">
    <source>
        <dbReference type="Proteomes" id="UP000554766"/>
    </source>
</evidence>
<feature type="binding site" evidence="11">
    <location>
        <position position="394"/>
    </location>
    <ligand>
        <name>[4Fe-4S] cluster</name>
        <dbReference type="ChEBI" id="CHEBI:49883"/>
    </ligand>
</feature>
<dbReference type="Gene3D" id="3.60.20.10">
    <property type="entry name" value="Glutamine Phosphoribosylpyrophosphate, subunit 1, domain 1"/>
    <property type="match status" value="1"/>
</dbReference>
<evidence type="ECO:0000256" key="9">
    <source>
        <dbReference type="PIRSR" id="PIRSR000485-1"/>
    </source>
</evidence>
<dbReference type="InterPro" id="IPR000836">
    <property type="entry name" value="PRTase_dom"/>
</dbReference>
<dbReference type="UniPathway" id="UPA00074">
    <property type="reaction ID" value="UER00124"/>
</dbReference>
<protein>
    <recommendedName>
        <fullName evidence="3 8">Amidophosphoribosyltransferase</fullName>
        <shortName evidence="8">ATase</shortName>
        <ecNumber evidence="3 8">2.4.2.14</ecNumber>
    </recommendedName>
    <alternativeName>
        <fullName evidence="8">Glutamine phosphoribosylpyrophosphate amidotransferase</fullName>
    </alternativeName>
</protein>
<feature type="active site" description="Nucleophile" evidence="9">
    <location>
        <position position="2"/>
    </location>
</feature>
<dbReference type="InterPro" id="IPR005854">
    <property type="entry name" value="PurF"/>
</dbReference>
<evidence type="ECO:0000256" key="11">
    <source>
        <dbReference type="PIRSR" id="PIRSR000485-3"/>
    </source>
</evidence>
<evidence type="ECO:0000256" key="2">
    <source>
        <dbReference type="ARBA" id="ARBA00010138"/>
    </source>
</evidence>
<dbReference type="OMA" id="QPKGDHV"/>
<dbReference type="GO" id="GO:0051536">
    <property type="term" value="F:iron-sulfur cluster binding"/>
    <property type="evidence" value="ECO:0007669"/>
    <property type="project" value="UniProtKB-KW"/>
</dbReference>
<dbReference type="AlphaFoldDB" id="A0A7L4PBG9"/>
<feature type="binding site" evidence="10">
    <location>
        <position position="310"/>
    </location>
    <ligand>
        <name>Mg(2+)</name>
        <dbReference type="ChEBI" id="CHEBI:18420"/>
    </ligand>
</feature>
<dbReference type="Gene3D" id="3.40.50.2020">
    <property type="match status" value="1"/>
</dbReference>
<evidence type="ECO:0000259" key="12">
    <source>
        <dbReference type="PROSITE" id="PS51278"/>
    </source>
</evidence>
<dbReference type="CDD" id="cd06223">
    <property type="entry name" value="PRTases_typeI"/>
    <property type="match status" value="1"/>
</dbReference>
<organism evidence="13 14">
    <name type="scientific">Pyrobaculum arsenaticum</name>
    <dbReference type="NCBI Taxonomy" id="121277"/>
    <lineage>
        <taxon>Archaea</taxon>
        <taxon>Thermoproteota</taxon>
        <taxon>Thermoprotei</taxon>
        <taxon>Thermoproteales</taxon>
        <taxon>Thermoproteaceae</taxon>
        <taxon>Pyrobaculum</taxon>
    </lineage>
</organism>
<proteinExistence type="inferred from homology"/>
<comment type="pathway">
    <text evidence="1 8">Purine metabolism; IMP biosynthesis via de novo pathway; N(1)-(5-phospho-D-ribosyl)glycinamide from 5-phospho-alpha-D-ribose 1-diphosphate: step 1/2.</text>
</comment>
<accession>A0A7L4PBG9</accession>
<feature type="binding site" evidence="11">
    <location>
        <position position="347"/>
    </location>
    <ligand>
        <name>[4Fe-4S] cluster</name>
        <dbReference type="ChEBI" id="CHEBI:49883"/>
    </ligand>
</feature>
<dbReference type="GO" id="GO:0006189">
    <property type="term" value="P:'de novo' IMP biosynthetic process"/>
    <property type="evidence" value="ECO:0007669"/>
    <property type="project" value="UniProtKB-UniPathway"/>
</dbReference>
<dbReference type="EMBL" id="JAAVJF010000004">
    <property type="protein sequence ID" value="NYR16043.1"/>
    <property type="molecule type" value="Genomic_DNA"/>
</dbReference>
<feature type="binding site" evidence="10">
    <location>
        <position position="251"/>
    </location>
    <ligand>
        <name>Mg(2+)</name>
        <dbReference type="ChEBI" id="CHEBI:18420"/>
    </ligand>
</feature>
<reference evidence="13 14" key="1">
    <citation type="journal article" date="2020" name="Nat. Commun.">
        <title>The structures of two archaeal type IV pili illuminate evolutionary relationships.</title>
        <authorList>
            <person name="Wang F."/>
            <person name="Baquero D.P."/>
            <person name="Su Z."/>
            <person name="Beltran L.C."/>
            <person name="Prangishvili D."/>
            <person name="Krupovic M."/>
            <person name="Egelman E.H."/>
        </authorList>
    </citation>
    <scope>NUCLEOTIDE SEQUENCE [LARGE SCALE GENOMIC DNA]</scope>
    <source>
        <strain evidence="13 14">2GA</strain>
    </source>
</reference>
<dbReference type="InterPro" id="IPR017932">
    <property type="entry name" value="GATase_2_dom"/>
</dbReference>
<evidence type="ECO:0000256" key="5">
    <source>
        <dbReference type="ARBA" id="ARBA00022679"/>
    </source>
</evidence>
<dbReference type="GO" id="GO:0004044">
    <property type="term" value="F:amidophosphoribosyltransferase activity"/>
    <property type="evidence" value="ECO:0007669"/>
    <property type="project" value="UniProtKB-EC"/>
</dbReference>
<keyword evidence="11" id="KW-0411">Iron-sulfur</keyword>
<evidence type="ECO:0000256" key="6">
    <source>
        <dbReference type="ARBA" id="ARBA00022755"/>
    </source>
</evidence>
<dbReference type="PIRSF" id="PIRSF000485">
    <property type="entry name" value="Amd_phspho_trans"/>
    <property type="match status" value="1"/>
</dbReference>
<dbReference type="EC" id="2.4.2.14" evidence="3 8"/>
<feature type="binding site" evidence="10">
    <location>
        <position position="311"/>
    </location>
    <ligand>
        <name>Mg(2+)</name>
        <dbReference type="ChEBI" id="CHEBI:18420"/>
    </ligand>
</feature>
<feature type="binding site" evidence="11">
    <location>
        <position position="397"/>
    </location>
    <ligand>
        <name>[4Fe-4S] cluster</name>
        <dbReference type="ChEBI" id="CHEBI:49883"/>
    </ligand>
</feature>
<keyword evidence="5 8" id="KW-0808">Transferase</keyword>
<evidence type="ECO:0000256" key="10">
    <source>
        <dbReference type="PIRSR" id="PIRSR000485-2"/>
    </source>
</evidence>
<sequence>MCGIAGAWGRSAGEVAKRMAPWLMHRGHEGVGYAYVSQDGVKLGPPPDDAEGALAHTRYSTSGAYGVQLQPVLAKHRDLELALVFNGTVVNYKQLADGRFDGEALARALAREIWEWGLEEGVIHVYSKIVGAASLLALTPWGLLAVRDPRGVRPLAYRHYGGGMAFASETVALGGGQELAPGLAVLYGKRLAFWKIPPGENKLCAMELVYFAHPASSMGGWLVADVRRALGRALAEVETRDFDVVAYVPETARTAAEAFAEALGKPLVDAVVKNRFAGRVFITPPHLRNPGDAFRAVPELVVGKRVALVDDSLIRGTNIRTVVRLLRDAGAREVHVRIASPPVMWPCFFGLDFPTRKELAAYKRGVEAIRAYIGADSLIYLPLEKFRQILGTACYGCFTGEYPIDVDVEEAEAAQIDSRYA</sequence>
<comment type="caution">
    <text evidence="13">The sequence shown here is derived from an EMBL/GenBank/DDBJ whole genome shotgun (WGS) entry which is preliminary data.</text>
</comment>
<dbReference type="InterPro" id="IPR029057">
    <property type="entry name" value="PRTase-like"/>
</dbReference>
<keyword evidence="6 8" id="KW-0658">Purine biosynthesis</keyword>
<evidence type="ECO:0000256" key="7">
    <source>
        <dbReference type="ARBA" id="ARBA00022962"/>
    </source>
</evidence>
<keyword evidence="14" id="KW-1185">Reference proteome</keyword>
<dbReference type="PROSITE" id="PS51278">
    <property type="entry name" value="GATASE_TYPE_2"/>
    <property type="match status" value="1"/>
</dbReference>
<keyword evidence="7" id="KW-0315">Glutamine amidotransferase</keyword>
<dbReference type="SUPFAM" id="SSF53271">
    <property type="entry name" value="PRTase-like"/>
    <property type="match status" value="1"/>
</dbReference>
<dbReference type="Proteomes" id="UP000554766">
    <property type="component" value="Unassembled WGS sequence"/>
</dbReference>